<dbReference type="OrthoDB" id="424823at2759"/>
<evidence type="ECO:0000256" key="4">
    <source>
        <dbReference type="ARBA" id="ARBA00068719"/>
    </source>
</evidence>
<dbReference type="InterPro" id="IPR006073">
    <property type="entry name" value="GTP-bd"/>
</dbReference>
<dbReference type="GO" id="GO:0016887">
    <property type="term" value="F:ATP hydrolysis activity"/>
    <property type="evidence" value="ECO:0007669"/>
    <property type="project" value="InterPro"/>
</dbReference>
<dbReference type="InterPro" id="IPR023192">
    <property type="entry name" value="TGS-like_dom_sf"/>
</dbReference>
<dbReference type="Gene3D" id="3.40.50.300">
    <property type="entry name" value="P-loop containing nucleotide triphosphate hydrolases"/>
    <property type="match status" value="1"/>
</dbReference>
<dbReference type="RefSeq" id="XP_017989931.1">
    <property type="nucleotide sequence ID" value="XM_018134442.1"/>
</dbReference>
<dbReference type="GeneID" id="28726311"/>
<dbReference type="EMBL" id="CP014248">
    <property type="protein sequence ID" value="AMD22935.1"/>
    <property type="molecule type" value="Genomic_DNA"/>
</dbReference>
<dbReference type="PANTHER" id="PTHR23305">
    <property type="entry name" value="OBG GTPASE FAMILY"/>
    <property type="match status" value="1"/>
</dbReference>
<gene>
    <name evidence="6" type="ORF">AW171_hschr85005</name>
</gene>
<dbReference type="GO" id="GO:0005737">
    <property type="term" value="C:cytoplasm"/>
    <property type="evidence" value="ECO:0007669"/>
    <property type="project" value="TreeGrafter"/>
</dbReference>
<proteinExistence type="predicted"/>
<evidence type="ECO:0000256" key="2">
    <source>
        <dbReference type="ARBA" id="ARBA00022840"/>
    </source>
</evidence>
<dbReference type="PRINTS" id="PR00326">
    <property type="entry name" value="GTP1OBG"/>
</dbReference>
<dbReference type="FunFam" id="3.10.20.30:FF:000001">
    <property type="entry name" value="Ribosome-binding ATPase YchF"/>
    <property type="match status" value="1"/>
</dbReference>
<evidence type="ECO:0000256" key="1">
    <source>
        <dbReference type="ARBA" id="ARBA00022741"/>
    </source>
</evidence>
<reference evidence="6 7" key="1">
    <citation type="submission" date="2016-01" db="EMBL/GenBank/DDBJ databases">
        <title>Genome sequence of the yeast Holleya sinecauda.</title>
        <authorList>
            <person name="Dietrich F.S."/>
        </authorList>
    </citation>
    <scope>NUCLEOTIDE SEQUENCE [LARGE SCALE GENOMIC DNA]</scope>
    <source>
        <strain evidence="6 7">ATCC 58844</strain>
    </source>
</reference>
<dbReference type="Gene3D" id="1.10.150.300">
    <property type="entry name" value="TGS-like domain"/>
    <property type="match status" value="1"/>
</dbReference>
<sequence>MNILTRLYSTGGILGRTSNNLTSGIVGLANVGKSTIFQAITRSKLGNPANYPFATIEPEEAKVVVPSAQLDYLQKLYGSEKKIPATLTVYDIAGLTRNASRGEGLGNKFLADIRHVDGIYSIVRGFRSDEIIHVEGSVDPVRDLALVQDELVLKDLEWLEAGKGRIEKKIVRVAKTSPEYTAFTSELKLLSRLEEFLYEGRRVSHFAKGCTKEEIDIINTHNFLTAKPSLILLNSTPKDYLLQRNEFLDPVKKWVEEYSPGEEVLLISAEFERIYNEFIDRDDLAGLADYIKVTLGDEAPKVDKKLSFLPQMIIKMRERLNLISFYTCGPKESRQWTIRKGTEAPGAAGVIHSDLEKTFICCNVIKYSDVQDLEPPLQESQLRNKGKILRGGKKYVMQDGDIVHFKAANSKN</sequence>
<dbReference type="PROSITE" id="PS51710">
    <property type="entry name" value="G_OBG"/>
    <property type="match status" value="1"/>
</dbReference>
<organism evidence="6 7">
    <name type="scientific">Eremothecium sinecaudum</name>
    <dbReference type="NCBI Taxonomy" id="45286"/>
    <lineage>
        <taxon>Eukaryota</taxon>
        <taxon>Fungi</taxon>
        <taxon>Dikarya</taxon>
        <taxon>Ascomycota</taxon>
        <taxon>Saccharomycotina</taxon>
        <taxon>Saccharomycetes</taxon>
        <taxon>Saccharomycetales</taxon>
        <taxon>Saccharomycetaceae</taxon>
        <taxon>Eremothecium</taxon>
    </lineage>
</organism>
<keyword evidence="1" id="KW-0547">Nucleotide-binding</keyword>
<dbReference type="GO" id="GO:0005525">
    <property type="term" value="F:GTP binding"/>
    <property type="evidence" value="ECO:0007669"/>
    <property type="project" value="InterPro"/>
</dbReference>
<dbReference type="FunFam" id="1.10.150.300:FF:000001">
    <property type="entry name" value="Ribosome-binding ATPase YchF"/>
    <property type="match status" value="1"/>
</dbReference>
<name>A0A120K2X7_9SACH</name>
<dbReference type="InterPro" id="IPR012675">
    <property type="entry name" value="Beta-grasp_dom_sf"/>
</dbReference>
<accession>A0A120K2X7</accession>
<evidence type="ECO:0000313" key="6">
    <source>
        <dbReference type="EMBL" id="AMD22935.1"/>
    </source>
</evidence>
<dbReference type="AlphaFoldDB" id="A0A120K2X7"/>
<dbReference type="Pfam" id="PF06071">
    <property type="entry name" value="YchF-GTPase_C"/>
    <property type="match status" value="1"/>
</dbReference>
<dbReference type="InterPro" id="IPR031167">
    <property type="entry name" value="G_OBG"/>
</dbReference>
<dbReference type="InterPro" id="IPR004396">
    <property type="entry name" value="ATPase_YchF/OLA1"/>
</dbReference>
<keyword evidence="7" id="KW-1185">Reference proteome</keyword>
<dbReference type="InterPro" id="IPR012676">
    <property type="entry name" value="TGS-like"/>
</dbReference>
<keyword evidence="2" id="KW-0067">ATP-binding</keyword>
<dbReference type="Pfam" id="PF01926">
    <property type="entry name" value="MMR_HSR1"/>
    <property type="match status" value="1"/>
</dbReference>
<dbReference type="Gene3D" id="3.10.20.30">
    <property type="match status" value="1"/>
</dbReference>
<comment type="function">
    <text evidence="3">Hydrolyzes ATP, and can also hydrolyze GTP with lower efficiency. Has lower affinity for GTP.</text>
</comment>
<dbReference type="InterPro" id="IPR027417">
    <property type="entry name" value="P-loop_NTPase"/>
</dbReference>
<dbReference type="SUPFAM" id="SSF52540">
    <property type="entry name" value="P-loop containing nucleoside triphosphate hydrolases"/>
    <property type="match status" value="1"/>
</dbReference>
<dbReference type="NCBIfam" id="TIGR00092">
    <property type="entry name" value="redox-regulated ATPase YchF"/>
    <property type="match status" value="1"/>
</dbReference>
<dbReference type="GO" id="GO:0005524">
    <property type="term" value="F:ATP binding"/>
    <property type="evidence" value="ECO:0007669"/>
    <property type="project" value="UniProtKB-KW"/>
</dbReference>
<evidence type="ECO:0000256" key="3">
    <source>
        <dbReference type="ARBA" id="ARBA00059898"/>
    </source>
</evidence>
<dbReference type="InterPro" id="IPR013029">
    <property type="entry name" value="YchF_C"/>
</dbReference>
<dbReference type="PANTHER" id="PTHR23305:SF9">
    <property type="entry name" value="OBG-LIKE ATPASE HOMOLOG"/>
    <property type="match status" value="1"/>
</dbReference>
<evidence type="ECO:0000259" key="5">
    <source>
        <dbReference type="PROSITE" id="PS51710"/>
    </source>
</evidence>
<dbReference type="PIRSF" id="PIRSF006641">
    <property type="entry name" value="CHP00092"/>
    <property type="match status" value="1"/>
</dbReference>
<dbReference type="Proteomes" id="UP000243052">
    <property type="component" value="Chromosome viii"/>
</dbReference>
<evidence type="ECO:0000313" key="7">
    <source>
        <dbReference type="Proteomes" id="UP000243052"/>
    </source>
</evidence>
<feature type="domain" description="OBG-type G" evidence="5">
    <location>
        <begin position="21"/>
        <end position="287"/>
    </location>
</feature>
<dbReference type="STRING" id="45286.A0A120K2X7"/>
<protein>
    <recommendedName>
        <fullName evidence="4">Obg-like ATPase homolog</fullName>
    </recommendedName>
</protein>
<dbReference type="SUPFAM" id="SSF81271">
    <property type="entry name" value="TGS-like"/>
    <property type="match status" value="1"/>
</dbReference>